<feature type="signal peptide" evidence="2">
    <location>
        <begin position="1"/>
        <end position="23"/>
    </location>
</feature>
<dbReference type="VEuPathDB" id="FungiDB:HCDG_08969"/>
<dbReference type="HOGENOM" id="CLU_2108319_0_0_1"/>
<dbReference type="AlphaFoldDB" id="C6HRY8"/>
<feature type="compositionally biased region" description="Polar residues" evidence="1">
    <location>
        <begin position="68"/>
        <end position="99"/>
    </location>
</feature>
<evidence type="ECO:0000256" key="2">
    <source>
        <dbReference type="SAM" id="SignalP"/>
    </source>
</evidence>
<name>C6HRY8_AJECH</name>
<evidence type="ECO:0000313" key="3">
    <source>
        <dbReference type="EMBL" id="EER36806.1"/>
    </source>
</evidence>
<dbReference type="EMBL" id="GG692437">
    <property type="protein sequence ID" value="EER36806.1"/>
    <property type="molecule type" value="Genomic_DNA"/>
</dbReference>
<gene>
    <name evidence="3" type="ORF">HCDG_08969</name>
</gene>
<accession>C6HRY8</accession>
<sequence length="115" mass="12361">MELTEITGLLTLMFVFLQHPLLLVRVQRLCPWLWPQSGSGADPEDMRNAAVRREGETRVLEEVAPRPQQCSNSALPNTQSPLSPTTTAAVAPSGSQSAQHEGPAVPFGAANADEN</sequence>
<proteinExistence type="predicted"/>
<dbReference type="Proteomes" id="UP000002624">
    <property type="component" value="Unassembled WGS sequence"/>
</dbReference>
<feature type="chain" id="PRO_5002964414" evidence="2">
    <location>
        <begin position="24"/>
        <end position="115"/>
    </location>
</feature>
<feature type="region of interest" description="Disordered" evidence="1">
    <location>
        <begin position="58"/>
        <end position="115"/>
    </location>
</feature>
<reference evidence="4" key="1">
    <citation type="submission" date="2009-05" db="EMBL/GenBank/DDBJ databases">
        <title>The genome sequence of Ajellomyces capsulatus strain H143.</title>
        <authorList>
            <person name="Champion M."/>
            <person name="Cuomo C.A."/>
            <person name="Ma L.-J."/>
            <person name="Henn M.R."/>
            <person name="Sil A."/>
            <person name="Goldman B."/>
            <person name="Young S.K."/>
            <person name="Kodira C.D."/>
            <person name="Zeng Q."/>
            <person name="Koehrsen M."/>
            <person name="Alvarado L."/>
            <person name="Berlin A.M."/>
            <person name="Borenstein D."/>
            <person name="Chen Z."/>
            <person name="Engels R."/>
            <person name="Freedman E."/>
            <person name="Gellesch M."/>
            <person name="Goldberg J."/>
            <person name="Griggs A."/>
            <person name="Gujja S."/>
            <person name="Heiman D.I."/>
            <person name="Hepburn T.A."/>
            <person name="Howarth C."/>
            <person name="Jen D."/>
            <person name="Larson L."/>
            <person name="Lewis B."/>
            <person name="Mehta T."/>
            <person name="Park D."/>
            <person name="Pearson M."/>
            <person name="Roberts A."/>
            <person name="Saif S."/>
            <person name="Shea T.D."/>
            <person name="Shenoy N."/>
            <person name="Sisk P."/>
            <person name="Stolte C."/>
            <person name="Sykes S."/>
            <person name="Walk T."/>
            <person name="White J."/>
            <person name="Yandava C."/>
            <person name="Klein B."/>
            <person name="McEwen J.G."/>
            <person name="Puccia R."/>
            <person name="Goldman G.H."/>
            <person name="Felipe M.S."/>
            <person name="Nino-Vega G."/>
            <person name="San-Blas G."/>
            <person name="Taylor J.W."/>
            <person name="Mendoza L."/>
            <person name="Galagan J.E."/>
            <person name="Nusbaum C."/>
            <person name="Birren B.W."/>
        </authorList>
    </citation>
    <scope>NUCLEOTIDE SEQUENCE [LARGE SCALE GENOMIC DNA]</scope>
    <source>
        <strain evidence="4">H143</strain>
    </source>
</reference>
<protein>
    <submittedName>
        <fullName evidence="3">Uncharacterized protein</fullName>
    </submittedName>
</protein>
<evidence type="ECO:0000313" key="4">
    <source>
        <dbReference type="Proteomes" id="UP000002624"/>
    </source>
</evidence>
<keyword evidence="2" id="KW-0732">Signal</keyword>
<organism evidence="3 4">
    <name type="scientific">Ajellomyces capsulatus (strain H143)</name>
    <name type="common">Darling's disease fungus</name>
    <name type="synonym">Histoplasma capsulatum</name>
    <dbReference type="NCBI Taxonomy" id="544712"/>
    <lineage>
        <taxon>Eukaryota</taxon>
        <taxon>Fungi</taxon>
        <taxon>Dikarya</taxon>
        <taxon>Ascomycota</taxon>
        <taxon>Pezizomycotina</taxon>
        <taxon>Eurotiomycetes</taxon>
        <taxon>Eurotiomycetidae</taxon>
        <taxon>Onygenales</taxon>
        <taxon>Ajellomycetaceae</taxon>
        <taxon>Histoplasma</taxon>
    </lineage>
</organism>
<evidence type="ECO:0000256" key="1">
    <source>
        <dbReference type="SAM" id="MobiDB-lite"/>
    </source>
</evidence>